<proteinExistence type="predicted"/>
<keyword evidence="12" id="KW-1185">Reference proteome</keyword>
<evidence type="ECO:0000313" key="7">
    <source>
        <dbReference type="EMBL" id="MCM5672383.1"/>
    </source>
</evidence>
<reference evidence="8 10" key="1">
    <citation type="journal article" date="2016" name="Front. Microbiol.">
        <title>Comprehensive Phylogenetic Analysis of Bovine Non-aureus Staphylococci Species Based on Whole-Genome Sequencing.</title>
        <authorList>
            <person name="Naushad S."/>
            <person name="Barkema H.W."/>
            <person name="Luby C."/>
            <person name="Condas L.A."/>
            <person name="Nobrega D.B."/>
            <person name="Carson D.A."/>
            <person name="De Buck J."/>
        </authorList>
    </citation>
    <scope>NUCLEOTIDE SEQUENCE [LARGE SCALE GENOMIC DNA]</scope>
    <source>
        <strain evidence="8 10">SNUC 5336</strain>
    </source>
</reference>
<dbReference type="EMBL" id="CP054550">
    <property type="protein sequence ID" value="QKQ29273.1"/>
    <property type="molecule type" value="Genomic_DNA"/>
</dbReference>
<evidence type="ECO:0000256" key="1">
    <source>
        <dbReference type="ARBA" id="ARBA00004141"/>
    </source>
</evidence>
<evidence type="ECO:0000313" key="12">
    <source>
        <dbReference type="Proteomes" id="UP000665944"/>
    </source>
</evidence>
<keyword evidence="3 5" id="KW-1133">Transmembrane helix</keyword>
<evidence type="ECO:0000256" key="2">
    <source>
        <dbReference type="ARBA" id="ARBA00022692"/>
    </source>
</evidence>
<evidence type="ECO:0000256" key="3">
    <source>
        <dbReference type="ARBA" id="ARBA00022989"/>
    </source>
</evidence>
<comment type="subcellular location">
    <subcellularLocation>
        <location evidence="1">Membrane</location>
        <topology evidence="1">Multi-pass membrane protein</topology>
    </subcellularLocation>
</comment>
<evidence type="ECO:0000256" key="4">
    <source>
        <dbReference type="ARBA" id="ARBA00023136"/>
    </source>
</evidence>
<gene>
    <name evidence="8" type="ORF">BUZ51_03335</name>
    <name evidence="9" type="ORF">FOB69_09275</name>
    <name evidence="7" type="ORF">J7T32_006305</name>
</gene>
<dbReference type="GeneID" id="58105358"/>
<feature type="transmembrane region" description="Helical" evidence="5">
    <location>
        <begin position="6"/>
        <end position="25"/>
    </location>
</feature>
<protein>
    <submittedName>
        <fullName evidence="8">NINE protein</fullName>
    </submittedName>
    <submittedName>
        <fullName evidence="7">TM2 domain-containing protein</fullName>
    </submittedName>
</protein>
<dbReference type="Proteomes" id="UP000665944">
    <property type="component" value="Unassembled WGS sequence"/>
</dbReference>
<evidence type="ECO:0000259" key="6">
    <source>
        <dbReference type="Pfam" id="PF05154"/>
    </source>
</evidence>
<name>A0A1L8Y9X8_STAHO</name>
<keyword evidence="2 5" id="KW-0812">Transmembrane</keyword>
<evidence type="ECO:0000313" key="9">
    <source>
        <dbReference type="EMBL" id="QKQ29273.1"/>
    </source>
</evidence>
<evidence type="ECO:0000313" key="10">
    <source>
        <dbReference type="Proteomes" id="UP000241540"/>
    </source>
</evidence>
<evidence type="ECO:0000256" key="5">
    <source>
        <dbReference type="SAM" id="Phobius"/>
    </source>
</evidence>
<sequence length="67" mass="7374">MEVNKVIYIILAVFLGGFGVHKFYAGKMMSGLLHLLFCWTGIPHIIAIISAILTLLRPADENGNVTM</sequence>
<dbReference type="EMBL" id="PZHX01000005">
    <property type="protein sequence ID" value="PTK31540.1"/>
    <property type="molecule type" value="Genomic_DNA"/>
</dbReference>
<dbReference type="InterPro" id="IPR007829">
    <property type="entry name" value="TM2"/>
</dbReference>
<reference evidence="8" key="2">
    <citation type="submission" date="2018-03" db="EMBL/GenBank/DDBJ databases">
        <authorList>
            <person name="Naushad S."/>
        </authorList>
    </citation>
    <scope>NUCLEOTIDE SEQUENCE</scope>
    <source>
        <strain evidence="8">SNUC 5336</strain>
    </source>
</reference>
<feature type="domain" description="TM2" evidence="6">
    <location>
        <begin position="1"/>
        <end position="52"/>
    </location>
</feature>
<reference evidence="7 12" key="4">
    <citation type="submission" date="2022-06" db="EMBL/GenBank/DDBJ databases">
        <title>Staphylococcus hominis ShoR14 genome sequence.</title>
        <authorList>
            <person name="Yeo C.C."/>
            <person name="Chew C.H."/>
            <person name="Che Hamzah A.M."/>
            <person name="Al-Trad E.I."/>
        </authorList>
    </citation>
    <scope>NUCLEOTIDE SEQUENCE [LARGE SCALE GENOMIC DNA]</scope>
    <source>
        <strain evidence="7 12">ShoR14</strain>
    </source>
</reference>
<dbReference type="EMBL" id="JAGHKT020000006">
    <property type="protein sequence ID" value="MCM5672383.1"/>
    <property type="molecule type" value="Genomic_DNA"/>
</dbReference>
<accession>A0A1L8Y9X8</accession>
<dbReference type="AlphaFoldDB" id="A0A1L8Y9X8"/>
<dbReference type="Proteomes" id="UP000509636">
    <property type="component" value="Chromosome"/>
</dbReference>
<organism evidence="8 10">
    <name type="scientific">Staphylococcus hominis</name>
    <dbReference type="NCBI Taxonomy" id="1290"/>
    <lineage>
        <taxon>Bacteria</taxon>
        <taxon>Bacillati</taxon>
        <taxon>Bacillota</taxon>
        <taxon>Bacilli</taxon>
        <taxon>Bacillales</taxon>
        <taxon>Staphylococcaceae</taxon>
        <taxon>Staphylococcus</taxon>
    </lineage>
</organism>
<evidence type="ECO:0000313" key="11">
    <source>
        <dbReference type="Proteomes" id="UP000509636"/>
    </source>
</evidence>
<dbReference type="GO" id="GO:0016020">
    <property type="term" value="C:membrane"/>
    <property type="evidence" value="ECO:0007669"/>
    <property type="project" value="UniProtKB-SubCell"/>
</dbReference>
<dbReference type="eggNOG" id="COG2314">
    <property type="taxonomic scope" value="Bacteria"/>
</dbReference>
<reference evidence="9 11" key="3">
    <citation type="submission" date="2019-09" db="EMBL/GenBank/DDBJ databases">
        <title>FDA dAtabase for Regulatory Grade micrObial Sequences (FDA-ARGOS): Supporting development and validation of Infectious Disease Dx tests.</title>
        <authorList>
            <person name="Sciortino C."/>
            <person name="Tallon L."/>
            <person name="Sadzewicz L."/>
            <person name="Vavikolanu K."/>
            <person name="Mehta A."/>
            <person name="Aluvathingal J."/>
            <person name="Nadendla S."/>
            <person name="Nandy P."/>
            <person name="Geyer C."/>
            <person name="Yan Y."/>
            <person name="Sichtig H."/>
        </authorList>
    </citation>
    <scope>NUCLEOTIDE SEQUENCE [LARGE SCALE GENOMIC DNA]</scope>
    <source>
        <strain evidence="9 11">FDAARGOS_661</strain>
    </source>
</reference>
<dbReference type="RefSeq" id="WP_002448731.1">
    <property type="nucleotide sequence ID" value="NZ_CABMJU010000046.1"/>
</dbReference>
<dbReference type="Proteomes" id="UP000241540">
    <property type="component" value="Unassembled WGS sequence"/>
</dbReference>
<dbReference type="Pfam" id="PF05154">
    <property type="entry name" value="TM2"/>
    <property type="match status" value="1"/>
</dbReference>
<evidence type="ECO:0000313" key="8">
    <source>
        <dbReference type="EMBL" id="PTK31540.1"/>
    </source>
</evidence>
<feature type="transmembrane region" description="Helical" evidence="5">
    <location>
        <begin position="32"/>
        <end position="56"/>
    </location>
</feature>
<keyword evidence="4 5" id="KW-0472">Membrane</keyword>